<keyword evidence="2" id="KW-1185">Reference proteome</keyword>
<name>A0A401UUC5_9CLOT</name>
<dbReference type="Proteomes" id="UP000287872">
    <property type="component" value="Unassembled WGS sequence"/>
</dbReference>
<dbReference type="EMBL" id="BHYK01000063">
    <property type="protein sequence ID" value="GCD13152.1"/>
    <property type="molecule type" value="Genomic_DNA"/>
</dbReference>
<proteinExistence type="predicted"/>
<organism evidence="1 2">
    <name type="scientific">Clostridium tagluense</name>
    <dbReference type="NCBI Taxonomy" id="360422"/>
    <lineage>
        <taxon>Bacteria</taxon>
        <taxon>Bacillati</taxon>
        <taxon>Bacillota</taxon>
        <taxon>Clostridia</taxon>
        <taxon>Eubacteriales</taxon>
        <taxon>Clostridiaceae</taxon>
        <taxon>Clostridium</taxon>
    </lineage>
</organism>
<evidence type="ECO:0000313" key="1">
    <source>
        <dbReference type="EMBL" id="GCD13152.1"/>
    </source>
</evidence>
<reference evidence="1 2" key="1">
    <citation type="submission" date="2018-11" db="EMBL/GenBank/DDBJ databases">
        <title>Genome sequencing and assembly of Clostridium tagluense strain A121.</title>
        <authorList>
            <person name="Murakami T."/>
            <person name="Segawa T."/>
            <person name="Shcherbakova V.A."/>
            <person name="Mori H."/>
            <person name="Yoshimura Y."/>
        </authorList>
    </citation>
    <scope>NUCLEOTIDE SEQUENCE [LARGE SCALE GENOMIC DNA]</scope>
    <source>
        <strain evidence="1 2">A121</strain>
    </source>
</reference>
<evidence type="ECO:0000313" key="2">
    <source>
        <dbReference type="Proteomes" id="UP000287872"/>
    </source>
</evidence>
<protein>
    <submittedName>
        <fullName evidence="1">Uncharacterized protein</fullName>
    </submittedName>
</protein>
<comment type="caution">
    <text evidence="1">The sequence shown here is derived from an EMBL/GenBank/DDBJ whole genome shotgun (WGS) entry which is preliminary data.</text>
</comment>
<dbReference type="AlphaFoldDB" id="A0A401UUC5"/>
<gene>
    <name evidence="1" type="ORF">Ctaglu_47750</name>
</gene>
<accession>A0A401UUC5</accession>
<sequence>MCVCILVALKLYVGGLAVPKTVEDYIMNKFTKGFLTNSLALYQVGGATVE</sequence>